<accession>A0A8T1V8H1</accession>
<feature type="compositionally biased region" description="Basic and acidic residues" evidence="1">
    <location>
        <begin position="1"/>
        <end position="16"/>
    </location>
</feature>
<dbReference type="Proteomes" id="UP000693981">
    <property type="component" value="Unassembled WGS sequence"/>
</dbReference>
<dbReference type="AlphaFoldDB" id="A0A8T1V8H1"/>
<feature type="region of interest" description="Disordered" evidence="1">
    <location>
        <begin position="1"/>
        <end position="125"/>
    </location>
</feature>
<evidence type="ECO:0000313" key="2">
    <source>
        <dbReference type="EMBL" id="KAG7376389.1"/>
    </source>
</evidence>
<evidence type="ECO:0000313" key="3">
    <source>
        <dbReference type="Proteomes" id="UP000693981"/>
    </source>
</evidence>
<proteinExistence type="predicted"/>
<keyword evidence="3" id="KW-1185">Reference proteome</keyword>
<organism evidence="2 3">
    <name type="scientific">Phytophthora boehmeriae</name>
    <dbReference type="NCBI Taxonomy" id="109152"/>
    <lineage>
        <taxon>Eukaryota</taxon>
        <taxon>Sar</taxon>
        <taxon>Stramenopiles</taxon>
        <taxon>Oomycota</taxon>
        <taxon>Peronosporomycetes</taxon>
        <taxon>Peronosporales</taxon>
        <taxon>Peronosporaceae</taxon>
        <taxon>Phytophthora</taxon>
    </lineage>
</organism>
<sequence length="125" mass="14393">MNAERRDARSYQRNDQPRSSNGSKPQHGKENKPATKPPKPATGKRCSHHRTKTHSDEECHYQQKNKRAADFKYSEVPDDHEELNAVSSDATKAEMPNKHKSERIGATVRDGRQPPLQRLDRHRCK</sequence>
<comment type="caution">
    <text evidence="2">The sequence shown here is derived from an EMBL/GenBank/DDBJ whole genome shotgun (WGS) entry which is preliminary data.</text>
</comment>
<evidence type="ECO:0000256" key="1">
    <source>
        <dbReference type="SAM" id="MobiDB-lite"/>
    </source>
</evidence>
<name>A0A8T1V8H1_9STRA</name>
<feature type="compositionally biased region" description="Basic and acidic residues" evidence="1">
    <location>
        <begin position="53"/>
        <end position="77"/>
    </location>
</feature>
<dbReference type="OrthoDB" id="94416at2759"/>
<dbReference type="EMBL" id="JAGDFL010001340">
    <property type="protein sequence ID" value="KAG7376389.1"/>
    <property type="molecule type" value="Genomic_DNA"/>
</dbReference>
<gene>
    <name evidence="2" type="ORF">PHYBOEH_001563</name>
</gene>
<feature type="compositionally biased region" description="Basic and acidic residues" evidence="1">
    <location>
        <begin position="91"/>
        <end position="103"/>
    </location>
</feature>
<protein>
    <submittedName>
        <fullName evidence="2">Uncharacterized protein</fullName>
    </submittedName>
</protein>
<reference evidence="2" key="1">
    <citation type="submission" date="2021-02" db="EMBL/GenBank/DDBJ databases">
        <authorList>
            <person name="Palmer J.M."/>
        </authorList>
    </citation>
    <scope>NUCLEOTIDE SEQUENCE</scope>
    <source>
        <strain evidence="2">SCRP23</strain>
    </source>
</reference>